<evidence type="ECO:0000313" key="4">
    <source>
        <dbReference type="EMBL" id="KAH6894147.1"/>
    </source>
</evidence>
<dbReference type="OrthoDB" id="4159154at2759"/>
<name>A0A9P8WAS5_9HYPO</name>
<comment type="caution">
    <text evidence="4">The sequence shown here is derived from an EMBL/GenBank/DDBJ whole genome shotgun (WGS) entry which is preliminary data.</text>
</comment>
<dbReference type="PANTHER" id="PTHR28019:SF7">
    <property type="entry name" value="SUR7 PROTEIN"/>
    <property type="match status" value="1"/>
</dbReference>
<proteinExistence type="predicted"/>
<gene>
    <name evidence="4" type="ORF">B0T10DRAFT_479638</name>
</gene>
<evidence type="ECO:0000256" key="1">
    <source>
        <dbReference type="SAM" id="MobiDB-lite"/>
    </source>
</evidence>
<accession>A0A9P8WAS5</accession>
<dbReference type="InterPro" id="IPR052413">
    <property type="entry name" value="SUR7_domain"/>
</dbReference>
<sequence length="333" mass="36666">MLSRFTIAIPLVLSLVAFVLSNLCLFAGRDKGFMEDYAIARLNTSMLGHSLLASESSSSSSDDDNDDDGLFEDLKDKWNEVKDDIIDEINNVTSQIVDEWAEALGIAEWYSLHVVNVCEGYYKGNATNKNAGLNITHCTKARVDFNVSEMLNKELSIGPVDLSLADLGWSDEINDALDNLNDALLGLFIVYLVAIIASGIAMIGCVAALVLFRPHLSPRDTLINSRWAKVNSFLASLAAMSVFTGSVIVTVTADKAIKKLNRYGDDVGVSATKGNKFRALSWTAVAFAVTASLYWMAHKYLIKRQQRREWTERKANNDSPARGNSHEMTNVRA</sequence>
<keyword evidence="2" id="KW-0812">Transmembrane</keyword>
<keyword evidence="2" id="KW-0472">Membrane</keyword>
<feature type="transmembrane region" description="Helical" evidence="2">
    <location>
        <begin position="233"/>
        <end position="253"/>
    </location>
</feature>
<dbReference type="GO" id="GO:0005886">
    <property type="term" value="C:plasma membrane"/>
    <property type="evidence" value="ECO:0007669"/>
    <property type="project" value="InterPro"/>
</dbReference>
<protein>
    <submittedName>
        <fullName evidence="4">Actin cortical patch SUR7/pH-response regulator pali</fullName>
    </submittedName>
</protein>
<dbReference type="PANTHER" id="PTHR28019">
    <property type="entry name" value="CELL MEMBRANE PROTEIN YLR413W-RELATED"/>
    <property type="match status" value="1"/>
</dbReference>
<dbReference type="AlphaFoldDB" id="A0A9P8WAS5"/>
<evidence type="ECO:0000313" key="5">
    <source>
        <dbReference type="Proteomes" id="UP000777438"/>
    </source>
</evidence>
<feature type="region of interest" description="Disordered" evidence="1">
    <location>
        <begin position="309"/>
        <end position="333"/>
    </location>
</feature>
<dbReference type="Pfam" id="PF06687">
    <property type="entry name" value="SUR7"/>
    <property type="match status" value="1"/>
</dbReference>
<evidence type="ECO:0000256" key="2">
    <source>
        <dbReference type="SAM" id="Phobius"/>
    </source>
</evidence>
<reference evidence="4 5" key="1">
    <citation type="journal article" date="2021" name="Nat. Commun.">
        <title>Genetic determinants of endophytism in the Arabidopsis root mycobiome.</title>
        <authorList>
            <person name="Mesny F."/>
            <person name="Miyauchi S."/>
            <person name="Thiergart T."/>
            <person name="Pickel B."/>
            <person name="Atanasova L."/>
            <person name="Karlsson M."/>
            <person name="Huettel B."/>
            <person name="Barry K.W."/>
            <person name="Haridas S."/>
            <person name="Chen C."/>
            <person name="Bauer D."/>
            <person name="Andreopoulos W."/>
            <person name="Pangilinan J."/>
            <person name="LaButti K."/>
            <person name="Riley R."/>
            <person name="Lipzen A."/>
            <person name="Clum A."/>
            <person name="Drula E."/>
            <person name="Henrissat B."/>
            <person name="Kohler A."/>
            <person name="Grigoriev I.V."/>
            <person name="Martin F.M."/>
            <person name="Hacquard S."/>
        </authorList>
    </citation>
    <scope>NUCLEOTIDE SEQUENCE [LARGE SCALE GENOMIC DNA]</scope>
    <source>
        <strain evidence="4 5">MPI-CAGE-CH-0241</strain>
    </source>
</reference>
<dbReference type="EMBL" id="JAGPYM010000005">
    <property type="protein sequence ID" value="KAH6894147.1"/>
    <property type="molecule type" value="Genomic_DNA"/>
</dbReference>
<feature type="signal peptide" evidence="3">
    <location>
        <begin position="1"/>
        <end position="21"/>
    </location>
</feature>
<feature type="transmembrane region" description="Helical" evidence="2">
    <location>
        <begin position="183"/>
        <end position="212"/>
    </location>
</feature>
<keyword evidence="3" id="KW-0732">Signal</keyword>
<dbReference type="InterPro" id="IPR009571">
    <property type="entry name" value="SUR7/Rim9-like_fungi"/>
</dbReference>
<dbReference type="GO" id="GO:0051285">
    <property type="term" value="C:cell cortex of cell tip"/>
    <property type="evidence" value="ECO:0007669"/>
    <property type="project" value="TreeGrafter"/>
</dbReference>
<organism evidence="4 5">
    <name type="scientific">Thelonectria olida</name>
    <dbReference type="NCBI Taxonomy" id="1576542"/>
    <lineage>
        <taxon>Eukaryota</taxon>
        <taxon>Fungi</taxon>
        <taxon>Dikarya</taxon>
        <taxon>Ascomycota</taxon>
        <taxon>Pezizomycotina</taxon>
        <taxon>Sordariomycetes</taxon>
        <taxon>Hypocreomycetidae</taxon>
        <taxon>Hypocreales</taxon>
        <taxon>Nectriaceae</taxon>
        <taxon>Thelonectria</taxon>
    </lineage>
</organism>
<evidence type="ECO:0000256" key="3">
    <source>
        <dbReference type="SAM" id="SignalP"/>
    </source>
</evidence>
<dbReference type="Proteomes" id="UP000777438">
    <property type="component" value="Unassembled WGS sequence"/>
</dbReference>
<feature type="transmembrane region" description="Helical" evidence="2">
    <location>
        <begin position="279"/>
        <end position="297"/>
    </location>
</feature>
<dbReference type="GO" id="GO:0031505">
    <property type="term" value="P:fungal-type cell wall organization"/>
    <property type="evidence" value="ECO:0007669"/>
    <property type="project" value="TreeGrafter"/>
</dbReference>
<feature type="chain" id="PRO_5040381240" evidence="3">
    <location>
        <begin position="22"/>
        <end position="333"/>
    </location>
</feature>
<keyword evidence="5" id="KW-1185">Reference proteome</keyword>
<keyword evidence="2" id="KW-1133">Transmembrane helix</keyword>